<gene>
    <name evidence="1" type="ORF">QM524_10460</name>
</gene>
<dbReference type="RefSeq" id="WP_283344538.1">
    <property type="nucleotide sequence ID" value="NZ_JASHIF010000008.1"/>
</dbReference>
<dbReference type="Proteomes" id="UP001236507">
    <property type="component" value="Unassembled WGS sequence"/>
</dbReference>
<dbReference type="EMBL" id="JASHIF010000008">
    <property type="protein sequence ID" value="MDI9859634.1"/>
    <property type="molecule type" value="Genomic_DNA"/>
</dbReference>
<accession>A0ABT6Y7T9</accession>
<comment type="caution">
    <text evidence="1">The sequence shown here is derived from an EMBL/GenBank/DDBJ whole genome shotgun (WGS) entry which is preliminary data.</text>
</comment>
<evidence type="ECO:0008006" key="3">
    <source>
        <dbReference type="Google" id="ProtNLM"/>
    </source>
</evidence>
<protein>
    <recommendedName>
        <fullName evidence="3">Holin</fullName>
    </recommendedName>
</protein>
<organism evidence="1 2">
    <name type="scientific">Flectobacillus roseus</name>
    <dbReference type="NCBI Taxonomy" id="502259"/>
    <lineage>
        <taxon>Bacteria</taxon>
        <taxon>Pseudomonadati</taxon>
        <taxon>Bacteroidota</taxon>
        <taxon>Cytophagia</taxon>
        <taxon>Cytophagales</taxon>
        <taxon>Flectobacillaceae</taxon>
        <taxon>Flectobacillus</taxon>
    </lineage>
</organism>
<keyword evidence="2" id="KW-1185">Reference proteome</keyword>
<name>A0ABT6Y7T9_9BACT</name>
<reference evidence="1 2" key="1">
    <citation type="submission" date="2023-05" db="EMBL/GenBank/DDBJ databases">
        <title>Novel species of genus Flectobacillus isolated from stream in China.</title>
        <authorList>
            <person name="Lu H."/>
        </authorList>
    </citation>
    <scope>NUCLEOTIDE SEQUENCE [LARGE SCALE GENOMIC DNA]</scope>
    <source>
        <strain evidence="1 2">KCTC 42575</strain>
    </source>
</reference>
<evidence type="ECO:0000313" key="1">
    <source>
        <dbReference type="EMBL" id="MDI9859634.1"/>
    </source>
</evidence>
<proteinExistence type="predicted"/>
<sequence length="83" mass="8889">MNKQDELGLIDRIQAPTPKLFKSIRNVAIVTSAVALALVQSKQQGVELPSIVDFLASKIVVVSGAIAGLIAQLTVDYSKLQEK</sequence>
<evidence type="ECO:0000313" key="2">
    <source>
        <dbReference type="Proteomes" id="UP001236507"/>
    </source>
</evidence>